<evidence type="ECO:0000313" key="2">
    <source>
        <dbReference type="EMBL" id="ABD47311.1"/>
    </source>
</evidence>
<dbReference type="Pfam" id="PF08660">
    <property type="entry name" value="Alg14"/>
    <property type="match status" value="1"/>
</dbReference>
<name>Q27SV6_RHILT</name>
<dbReference type="GO" id="GO:0006488">
    <property type="term" value="P:dolichol-linked oligosaccharide biosynthetic process"/>
    <property type="evidence" value="ECO:0007669"/>
    <property type="project" value="InterPro"/>
</dbReference>
<reference evidence="2" key="4">
    <citation type="journal article" date="2005" name="Arch. Microbiol.">
        <title>Topological and transcriptional analysis of pssL gene product: a putative Wzx-like exopolysaccharide translocase in Rhizobium leguminosarum bv. trifolii TA1.</title>
        <authorList>
            <person name="Mazur A."/>
            <person name="Marczak M."/>
            <person name="Krol J.E."/>
            <person name="Skorupska A."/>
        </authorList>
    </citation>
    <scope>NUCLEOTIDE SEQUENCE</scope>
    <source>
        <strain evidence="2">TA1</strain>
    </source>
</reference>
<reference evidence="2" key="5">
    <citation type="journal article" date="2007" name="Genomics">
        <title>Syntenic arrangements of the surface polysaccharide biosynthesis genes in Rhizobium leguminosarum.</title>
        <authorList>
            <person name="Krol J.E."/>
            <person name="Mazur A."/>
            <person name="Marczak M."/>
            <person name="Skorupska A."/>
        </authorList>
    </citation>
    <scope>NUCLEOTIDE SEQUENCE</scope>
    <source>
        <strain evidence="2">TA1</strain>
    </source>
</reference>
<sequence length="280" mass="31075">MPPTDIACGSALNEFRSFFCSRRKHPTVNRPSMNFKASTNQTKNGTLLLIIAAQPQFEQNGFALLSSVKYRRCLSMAEKKLKVLAASSGGGHWEQLMAMRGAFEGCDIVFATTIPGLLAKYDIRDGLVLPDCSRDSITMSIRCFFSAFSIVIKQRPDVIISTGAAPGLFCLLAGKLMGKRTIWIDSVANVEKLSIGKIGWPYCDALLTQWQHLSRRMAPTTQELSFDSRHRRNAAAIRSPRQGRRHIRNGTVQTGSGTDRQGQLHATEHEVDQKYRAEGL</sequence>
<dbReference type="EMBL" id="DQ384110">
    <property type="protein sequence ID" value="ABD47311.1"/>
    <property type="molecule type" value="Genomic_DNA"/>
</dbReference>
<evidence type="ECO:0000256" key="1">
    <source>
        <dbReference type="SAM" id="MobiDB-lite"/>
    </source>
</evidence>
<proteinExistence type="predicted"/>
<dbReference type="InterPro" id="IPR013969">
    <property type="entry name" value="Oligosacch_biosynth_Alg14"/>
</dbReference>
<dbReference type="Gene3D" id="3.40.50.2000">
    <property type="entry name" value="Glycogen Phosphorylase B"/>
    <property type="match status" value="1"/>
</dbReference>
<gene>
    <name evidence="2" type="primary">pssD</name>
</gene>
<protein>
    <submittedName>
        <fullName evidence="2">PssD</fullName>
    </submittedName>
</protein>
<feature type="compositionally biased region" description="Polar residues" evidence="1">
    <location>
        <begin position="250"/>
        <end position="261"/>
    </location>
</feature>
<accession>Q27SV6</accession>
<organism evidence="2">
    <name type="scientific">Rhizobium leguminosarum bv. trifolii</name>
    <dbReference type="NCBI Taxonomy" id="386"/>
    <lineage>
        <taxon>Bacteria</taxon>
        <taxon>Pseudomonadati</taxon>
        <taxon>Pseudomonadota</taxon>
        <taxon>Alphaproteobacteria</taxon>
        <taxon>Hyphomicrobiales</taxon>
        <taxon>Rhizobiaceae</taxon>
        <taxon>Rhizobium/Agrobacterium group</taxon>
        <taxon>Rhizobium</taxon>
    </lineage>
</organism>
<feature type="compositionally biased region" description="Basic and acidic residues" evidence="1">
    <location>
        <begin position="266"/>
        <end position="280"/>
    </location>
</feature>
<reference evidence="2" key="2">
    <citation type="journal article" date="2001" name="DNA Seq.">
        <title>Isolation and sequencing of Rhizobium leguminosarum Bv. Trifolii PssN, PssO and PssP genes encoding the proteins involved in polymerization and translocation of exopolysaccharide.</title>
        <authorList>
            <person name="Mazur A."/>
            <person name="Krol J.E."/>
            <person name="Skorupska A."/>
        </authorList>
    </citation>
    <scope>NUCLEOTIDE SEQUENCE</scope>
    <source>
        <strain evidence="2">TA1</strain>
    </source>
</reference>
<reference evidence="2" key="1">
    <citation type="journal article" date="1997" name="Microbiology">
        <title>Identification of genes in Rhizobium leguminosarum bv. trifolii whose products are homologues to a family of ATP-binding proteins.</title>
        <authorList>
            <person name="Krol J."/>
            <person name="Skorupska A."/>
        </authorList>
    </citation>
    <scope>NUCLEOTIDE SEQUENCE</scope>
    <source>
        <strain evidence="2">TA1</strain>
    </source>
</reference>
<reference evidence="2" key="3">
    <citation type="journal article" date="2003" name="J. Bacteriol.">
        <title>Membrane topology of PssT, the transmembrane protein component of the type I exopolysaccharide transport system in Rhizobium leguminosarum bv. trifolii strain TA1.</title>
        <authorList>
            <person name="Mazur A."/>
            <person name="Krol J.E."/>
            <person name="Marczak M."/>
            <person name="Skorupska A."/>
        </authorList>
    </citation>
    <scope>NUCLEOTIDE SEQUENCE</scope>
    <source>
        <strain evidence="2">TA1</strain>
    </source>
</reference>
<feature type="region of interest" description="Disordered" evidence="1">
    <location>
        <begin position="221"/>
        <end position="280"/>
    </location>
</feature>
<dbReference type="AlphaFoldDB" id="Q27SV6"/>